<dbReference type="PRINTS" id="PR00947">
    <property type="entry name" value="CUTICLE"/>
</dbReference>
<dbReference type="InterPro" id="IPR031311">
    <property type="entry name" value="CHIT_BIND_RR_consensus"/>
</dbReference>
<accession>A0ABN7NDR1</accession>
<comment type="caution">
    <text evidence="4">The sequence shown here is derived from an EMBL/GenBank/DDBJ whole genome shotgun (WGS) entry which is preliminary data.</text>
</comment>
<dbReference type="PROSITE" id="PS00233">
    <property type="entry name" value="CHIT_BIND_RR_1"/>
    <property type="match status" value="1"/>
</dbReference>
<evidence type="ECO:0000313" key="5">
    <source>
        <dbReference type="Proteomes" id="UP001153148"/>
    </source>
</evidence>
<reference evidence="4" key="1">
    <citation type="submission" date="2021-03" db="EMBL/GenBank/DDBJ databases">
        <authorList>
            <person name="Tran Van P."/>
        </authorList>
    </citation>
    <scope>NUCLEOTIDE SEQUENCE</scope>
</reference>
<dbReference type="EMBL" id="CAJPIN010000310">
    <property type="protein sequence ID" value="CAG2053336.1"/>
    <property type="molecule type" value="Genomic_DNA"/>
</dbReference>
<organism evidence="4 5">
    <name type="scientific">Timema podura</name>
    <name type="common">Walking stick</name>
    <dbReference type="NCBI Taxonomy" id="61482"/>
    <lineage>
        <taxon>Eukaryota</taxon>
        <taxon>Metazoa</taxon>
        <taxon>Ecdysozoa</taxon>
        <taxon>Arthropoda</taxon>
        <taxon>Hexapoda</taxon>
        <taxon>Insecta</taxon>
        <taxon>Pterygota</taxon>
        <taxon>Neoptera</taxon>
        <taxon>Polyneoptera</taxon>
        <taxon>Phasmatodea</taxon>
        <taxon>Timematodea</taxon>
        <taxon>Timematoidea</taxon>
        <taxon>Timematidae</taxon>
        <taxon>Timema</taxon>
    </lineage>
</organism>
<evidence type="ECO:0000313" key="4">
    <source>
        <dbReference type="EMBL" id="CAG2053336.1"/>
    </source>
</evidence>
<keyword evidence="1 2" id="KW-0193">Cuticle</keyword>
<name>A0ABN7NDR1_TIMPD</name>
<dbReference type="PROSITE" id="PS51155">
    <property type="entry name" value="CHIT_BIND_RR_2"/>
    <property type="match status" value="1"/>
</dbReference>
<evidence type="ECO:0000256" key="1">
    <source>
        <dbReference type="ARBA" id="ARBA00022460"/>
    </source>
</evidence>
<dbReference type="InterPro" id="IPR050468">
    <property type="entry name" value="Cuticle_Struct_Prot"/>
</dbReference>
<evidence type="ECO:0000256" key="2">
    <source>
        <dbReference type="PROSITE-ProRule" id="PRU00497"/>
    </source>
</evidence>
<protein>
    <submittedName>
        <fullName evidence="4">Uncharacterized protein</fullName>
    </submittedName>
</protein>
<keyword evidence="3" id="KW-0732">Signal</keyword>
<feature type="signal peptide" evidence="3">
    <location>
        <begin position="1"/>
        <end position="19"/>
    </location>
</feature>
<feature type="chain" id="PRO_5047240877" evidence="3">
    <location>
        <begin position="20"/>
        <end position="151"/>
    </location>
</feature>
<sequence length="151" mass="16678">MVVLSQMLQVLFLSLFTLGASLPQRRQGPDYPATEPIPILRQESEVNFDGTYKYSYETGNGISHEESGFLKDTGDPENQAQVVQGSSSYTSPEGIQIKLVYVADEFGFQPTGDHLPVKPPTPVLIQKALDYLATLPSTPEPPVVSPSRRYY</sequence>
<dbReference type="PANTHER" id="PTHR10380:SF241">
    <property type="entry name" value="CUTICULAR PROTEIN 47EG-RELATED"/>
    <property type="match status" value="1"/>
</dbReference>
<gene>
    <name evidence="4" type="ORF">TPAB3V08_LOCUS394</name>
</gene>
<dbReference type="Pfam" id="PF00379">
    <property type="entry name" value="Chitin_bind_4"/>
    <property type="match status" value="1"/>
</dbReference>
<dbReference type="PANTHER" id="PTHR10380">
    <property type="entry name" value="CUTICLE PROTEIN"/>
    <property type="match status" value="1"/>
</dbReference>
<dbReference type="Proteomes" id="UP001153148">
    <property type="component" value="Unassembled WGS sequence"/>
</dbReference>
<evidence type="ECO:0000256" key="3">
    <source>
        <dbReference type="SAM" id="SignalP"/>
    </source>
</evidence>
<keyword evidence="5" id="KW-1185">Reference proteome</keyword>
<dbReference type="InterPro" id="IPR000618">
    <property type="entry name" value="Insect_cuticle"/>
</dbReference>
<proteinExistence type="predicted"/>